<dbReference type="SUPFAM" id="SSF48350">
    <property type="entry name" value="GTPase activation domain, GAP"/>
    <property type="match status" value="1"/>
</dbReference>
<feature type="coiled-coil region" evidence="4">
    <location>
        <begin position="871"/>
        <end position="898"/>
    </location>
</feature>
<reference evidence="7 8" key="1">
    <citation type="submission" date="2017-12" db="EMBL/GenBank/DDBJ databases">
        <title>Hemimetabolous genomes reveal molecular basis of termite eusociality.</title>
        <authorList>
            <person name="Harrison M.C."/>
            <person name="Jongepier E."/>
            <person name="Robertson H.M."/>
            <person name="Arning N."/>
            <person name="Bitard-Feildel T."/>
            <person name="Chao H."/>
            <person name="Childers C.P."/>
            <person name="Dinh H."/>
            <person name="Doddapaneni H."/>
            <person name="Dugan S."/>
            <person name="Gowin J."/>
            <person name="Greiner C."/>
            <person name="Han Y."/>
            <person name="Hu H."/>
            <person name="Hughes D.S.T."/>
            <person name="Huylmans A.-K."/>
            <person name="Kemena C."/>
            <person name="Kremer L.P.M."/>
            <person name="Lee S.L."/>
            <person name="Lopez-Ezquerra A."/>
            <person name="Mallet L."/>
            <person name="Monroy-Kuhn J.M."/>
            <person name="Moser A."/>
            <person name="Murali S.C."/>
            <person name="Muzny D.M."/>
            <person name="Otani S."/>
            <person name="Piulachs M.-D."/>
            <person name="Poelchau M."/>
            <person name="Qu J."/>
            <person name="Schaub F."/>
            <person name="Wada-Katsumata A."/>
            <person name="Worley K.C."/>
            <person name="Xie Q."/>
            <person name="Ylla G."/>
            <person name="Poulsen M."/>
            <person name="Gibbs R.A."/>
            <person name="Schal C."/>
            <person name="Richards S."/>
            <person name="Belles X."/>
            <person name="Korb J."/>
            <person name="Bornberg-Bauer E."/>
        </authorList>
    </citation>
    <scope>NUCLEOTIDE SEQUENCE [LARGE SCALE GENOMIC DNA]</scope>
    <source>
        <tissue evidence="7">Whole body</tissue>
    </source>
</reference>
<keyword evidence="4" id="KW-0175">Coiled coil</keyword>
<name>A0A2J7Q7Y3_9NEOP</name>
<comment type="similarity">
    <text evidence="2">Belongs to the FAM13 family.</text>
</comment>
<evidence type="ECO:0000256" key="2">
    <source>
        <dbReference type="ARBA" id="ARBA00007549"/>
    </source>
</evidence>
<feature type="compositionally biased region" description="Polar residues" evidence="5">
    <location>
        <begin position="695"/>
        <end position="718"/>
    </location>
</feature>
<keyword evidence="8" id="KW-1185">Reference proteome</keyword>
<dbReference type="GO" id="GO:0007165">
    <property type="term" value="P:signal transduction"/>
    <property type="evidence" value="ECO:0007669"/>
    <property type="project" value="InterPro"/>
</dbReference>
<comment type="caution">
    <text evidence="7">The sequence shown here is derived from an EMBL/GenBank/DDBJ whole genome shotgun (WGS) entry which is preliminary data.</text>
</comment>
<evidence type="ECO:0000259" key="6">
    <source>
        <dbReference type="PROSITE" id="PS50238"/>
    </source>
</evidence>
<dbReference type="Gene3D" id="1.10.555.10">
    <property type="entry name" value="Rho GTPase activation protein"/>
    <property type="match status" value="1"/>
</dbReference>
<sequence>MRRPTLCSNVAAVEDCYSPVEVGSKEESRLSRVKRMLTGTLLMGRRGGGGGGGGGGRIFGLRLEELPVGRDGVPVVALRLCGYIEKHDLKCCGLCRLSPRNPKMVERLRLSFDRTGDADLEGVGDVATVVSLLKLWLRELPEPVIASHVATELLDIHEKLHDEIAQWRDAVCQVLLTLPDPSICLLRYLLRFLWHYEQHGHKNHCHHLTSGGVAAVFSPLLIHGGAEQGRRIDDLQQLMSKMIHESNHILQERLVDQTIQAAVGDGNLHLFADAPPHKTPLESGGPVEVVATPSSGQKQQHQHRKRKERHESFNSQNQERKVIRSNSEERPLEESSGNCKDSIRRVSSHEDFSQVKVSSKNNNNINKTNSGKSFLTEVIDPTVVHGVRNGGLPLHERNSACISTPKATPAFNSDSESAPVVPVVVAEFFDDNEHERRRSSERFARAAAPRGRRNMARRRRLVHKSSKISAEDMDGGGSSKENEDEEEHATSSRISHAPILVSSTVSDDDASSNSSSAHSFLQLHPQERDRSPSPSPSPCTPPLDLATLHQQVDCSEPLTSLGNWSFAHRQPEEELVSSQVMLSPRNSMILTRRVYLDPNVPPSPPHEHNAPIARNPGVSGHLDSEARLKHLSKQMNSLKKKLKHYEEEFEREYGYRPSHADKMGNRDIKKMYTEINKLRKEVKCLKEDPHCVMMQSSTKTHESLAQGTDDQNCNSDKTPSMEEKLKEVEKHLSEKRSLAGRSENLDELSREQLLDEKLAVQKALLYLEGIFGRPVTRGDRDLVRPLYDRYRALKRLVIRSGPSKLKDCVSELATILEHETMDFTSSPPSLSIQEDTPETSTATANADVPLKLQQPQETSDSLWENLHSLPLSELLDQQRTTREEKKRLRRSLREFEEDFQHRTGKKLQREDRIPMESTYIAYKQAKAKLRLLEALVTKQT</sequence>
<dbReference type="Pfam" id="PF11719">
    <property type="entry name" value="Drc1-Sld2"/>
    <property type="match status" value="1"/>
</dbReference>
<feature type="region of interest" description="Disordered" evidence="5">
    <location>
        <begin position="271"/>
        <end position="370"/>
    </location>
</feature>
<dbReference type="GO" id="GO:0005634">
    <property type="term" value="C:nucleus"/>
    <property type="evidence" value="ECO:0007669"/>
    <property type="project" value="UniProtKB-SubCell"/>
</dbReference>
<feature type="compositionally biased region" description="Low complexity" evidence="5">
    <location>
        <begin position="501"/>
        <end position="519"/>
    </location>
</feature>
<feature type="region of interest" description="Disordered" evidence="5">
    <location>
        <begin position="432"/>
        <end position="544"/>
    </location>
</feature>
<feature type="compositionally biased region" description="Basic residues" evidence="5">
    <location>
        <begin position="450"/>
        <end position="466"/>
    </location>
</feature>
<evidence type="ECO:0000256" key="4">
    <source>
        <dbReference type="SAM" id="Coils"/>
    </source>
</evidence>
<evidence type="ECO:0000313" key="8">
    <source>
        <dbReference type="Proteomes" id="UP000235965"/>
    </source>
</evidence>
<protein>
    <recommendedName>
        <fullName evidence="6">Rho-GAP domain-containing protein</fullName>
    </recommendedName>
</protein>
<dbReference type="Pfam" id="PF00620">
    <property type="entry name" value="RhoGAP"/>
    <property type="match status" value="1"/>
</dbReference>
<evidence type="ECO:0000313" key="7">
    <source>
        <dbReference type="EMBL" id="PNF24689.1"/>
    </source>
</evidence>
<feature type="coiled-coil region" evidence="4">
    <location>
        <begin position="621"/>
        <end position="688"/>
    </location>
</feature>
<feature type="compositionally biased region" description="Basic and acidic residues" evidence="5">
    <location>
        <begin position="341"/>
        <end position="353"/>
    </location>
</feature>
<accession>A0A2J7Q7Y3</accession>
<dbReference type="InterPro" id="IPR008936">
    <property type="entry name" value="Rho_GTPase_activation_prot"/>
</dbReference>
<dbReference type="InterPro" id="IPR000198">
    <property type="entry name" value="RhoGAP_dom"/>
</dbReference>
<dbReference type="AlphaFoldDB" id="A0A2J7Q7Y3"/>
<dbReference type="OrthoDB" id="185175at2759"/>
<dbReference type="InParanoid" id="A0A2J7Q7Y3"/>
<gene>
    <name evidence="7" type="ORF">B7P43_G17562</name>
</gene>
<feature type="compositionally biased region" description="Basic and acidic residues" evidence="5">
    <location>
        <begin position="432"/>
        <end position="444"/>
    </location>
</feature>
<dbReference type="PROSITE" id="PS50238">
    <property type="entry name" value="RHOGAP"/>
    <property type="match status" value="1"/>
</dbReference>
<dbReference type="PANTHER" id="PTHR15904:SF17">
    <property type="entry name" value="RHO-GAP DOMAIN-CONTAINING PROTEIN"/>
    <property type="match status" value="1"/>
</dbReference>
<evidence type="ECO:0000256" key="5">
    <source>
        <dbReference type="SAM" id="MobiDB-lite"/>
    </source>
</evidence>
<feature type="region of interest" description="Disordered" evidence="5">
    <location>
        <begin position="823"/>
        <end position="842"/>
    </location>
</feature>
<dbReference type="InterPro" id="IPR021110">
    <property type="entry name" value="DNA_rep_checkpnt_protein"/>
</dbReference>
<dbReference type="PANTHER" id="PTHR15904">
    <property type="entry name" value="FAM13"/>
    <property type="match status" value="1"/>
</dbReference>
<feature type="domain" description="Rho-GAP" evidence="6">
    <location>
        <begin position="61"/>
        <end position="250"/>
    </location>
</feature>
<keyword evidence="3" id="KW-0539">Nucleus</keyword>
<evidence type="ECO:0000256" key="1">
    <source>
        <dbReference type="ARBA" id="ARBA00004123"/>
    </source>
</evidence>
<evidence type="ECO:0000256" key="3">
    <source>
        <dbReference type="ARBA" id="ARBA00023242"/>
    </source>
</evidence>
<dbReference type="SMART" id="SM00324">
    <property type="entry name" value="RhoGAP"/>
    <property type="match status" value="1"/>
</dbReference>
<comment type="subcellular location">
    <subcellularLocation>
        <location evidence="1">Nucleus</location>
    </subcellularLocation>
</comment>
<dbReference type="STRING" id="105785.A0A2J7Q7Y3"/>
<feature type="region of interest" description="Disordered" evidence="5">
    <location>
        <begin position="695"/>
        <end position="746"/>
    </location>
</feature>
<dbReference type="InterPro" id="IPR039102">
    <property type="entry name" value="FAM13"/>
</dbReference>
<dbReference type="EMBL" id="NEVH01017000">
    <property type="protein sequence ID" value="PNF24689.1"/>
    <property type="molecule type" value="Genomic_DNA"/>
</dbReference>
<feature type="compositionally biased region" description="Low complexity" evidence="5">
    <location>
        <begin position="356"/>
        <end position="370"/>
    </location>
</feature>
<dbReference type="Proteomes" id="UP000235965">
    <property type="component" value="Unassembled WGS sequence"/>
</dbReference>
<organism evidence="7 8">
    <name type="scientific">Cryptotermes secundus</name>
    <dbReference type="NCBI Taxonomy" id="105785"/>
    <lineage>
        <taxon>Eukaryota</taxon>
        <taxon>Metazoa</taxon>
        <taxon>Ecdysozoa</taxon>
        <taxon>Arthropoda</taxon>
        <taxon>Hexapoda</taxon>
        <taxon>Insecta</taxon>
        <taxon>Pterygota</taxon>
        <taxon>Neoptera</taxon>
        <taxon>Polyneoptera</taxon>
        <taxon>Dictyoptera</taxon>
        <taxon>Blattodea</taxon>
        <taxon>Blattoidea</taxon>
        <taxon>Termitoidae</taxon>
        <taxon>Kalotermitidae</taxon>
        <taxon>Cryptotermitinae</taxon>
        <taxon>Cryptotermes</taxon>
    </lineage>
</organism>
<dbReference type="Gene3D" id="1.10.10.1460">
    <property type="match status" value="1"/>
</dbReference>
<dbReference type="InterPro" id="IPR059029">
    <property type="entry name" value="FAM13A_dom"/>
</dbReference>
<feature type="compositionally biased region" description="Basic and acidic residues" evidence="5">
    <location>
        <begin position="719"/>
        <end position="746"/>
    </location>
</feature>
<dbReference type="Pfam" id="PF26116">
    <property type="entry name" value="FAM13A"/>
    <property type="match status" value="1"/>
</dbReference>
<proteinExistence type="inferred from homology"/>
<feature type="compositionally biased region" description="Basic and acidic residues" evidence="5">
    <location>
        <begin position="318"/>
        <end position="333"/>
    </location>
</feature>
<dbReference type="GO" id="GO:0006260">
    <property type="term" value="P:DNA replication"/>
    <property type="evidence" value="ECO:0007669"/>
    <property type="project" value="InterPro"/>
</dbReference>